<dbReference type="InParanoid" id="A0A409YDJ0"/>
<dbReference type="AlphaFoldDB" id="A0A409YDJ0"/>
<name>A0A409YDJ0_9AGAR</name>
<evidence type="ECO:0000313" key="1">
    <source>
        <dbReference type="EMBL" id="PPR01061.1"/>
    </source>
</evidence>
<dbReference type="InterPro" id="IPR032675">
    <property type="entry name" value="LRR_dom_sf"/>
</dbReference>
<proteinExistence type="predicted"/>
<evidence type="ECO:0000313" key="2">
    <source>
        <dbReference type="Proteomes" id="UP000284842"/>
    </source>
</evidence>
<dbReference type="SUPFAM" id="SSF52058">
    <property type="entry name" value="L domain-like"/>
    <property type="match status" value="1"/>
</dbReference>
<gene>
    <name evidence="1" type="ORF">CVT24_000600</name>
</gene>
<keyword evidence="2" id="KW-1185">Reference proteome</keyword>
<dbReference type="EMBL" id="NHTK01001275">
    <property type="protein sequence ID" value="PPR01061.1"/>
    <property type="molecule type" value="Genomic_DNA"/>
</dbReference>
<sequence length="489" mass="55460">MSDDNRATSKDTNDTEGPVFPFDIFEIIINNLITVPSPSHSRSGFPKPDRDILSLSLVSKSFAEICQPLLFKSVRLDIHSHLDRAQQFVGAIKSNPTLARYTKRLEYQEPNKEPVEPISAERDGSFTPLLQLPRLQYLRVIAKGREGKSYDCPESSTGQFGFRSLLDQYIASSTLTGLYIQSIKDLPILDILSCPNLEDLELLYCGIKGWDHPAPSEVLKKGFKLKTAAIRSASGVNDVAFPLFAYCQQVERLQFARQGGFRSERPEKFQIRAPPLVSFKNLTFIESLASVDWSYFCRLAESAGVKAFPAVKRLKYHIIAEEDITLGINPIFEHMESLEELDIRGINDYGLDPTPLISLKRFFSLSAQTLKDITIKWKACQDHTLIKVLRVALEGISHINVLRRLYVVLVRGSWDMVISPEEWNLLSRLLTADNGAAFPGLEEVIILLQLNKDRDKQDALRDYEKLFKLTMNRIHTFRNVRTSFAISAY</sequence>
<accession>A0A409YDJ0</accession>
<dbReference type="Gene3D" id="3.80.10.10">
    <property type="entry name" value="Ribonuclease Inhibitor"/>
    <property type="match status" value="1"/>
</dbReference>
<dbReference type="OrthoDB" id="3104061at2759"/>
<organism evidence="1 2">
    <name type="scientific">Panaeolus cyanescens</name>
    <dbReference type="NCBI Taxonomy" id="181874"/>
    <lineage>
        <taxon>Eukaryota</taxon>
        <taxon>Fungi</taxon>
        <taxon>Dikarya</taxon>
        <taxon>Basidiomycota</taxon>
        <taxon>Agaricomycotina</taxon>
        <taxon>Agaricomycetes</taxon>
        <taxon>Agaricomycetidae</taxon>
        <taxon>Agaricales</taxon>
        <taxon>Agaricineae</taxon>
        <taxon>Galeropsidaceae</taxon>
        <taxon>Panaeolus</taxon>
    </lineage>
</organism>
<dbReference type="Proteomes" id="UP000284842">
    <property type="component" value="Unassembled WGS sequence"/>
</dbReference>
<comment type="caution">
    <text evidence="1">The sequence shown here is derived from an EMBL/GenBank/DDBJ whole genome shotgun (WGS) entry which is preliminary data.</text>
</comment>
<evidence type="ECO:0008006" key="3">
    <source>
        <dbReference type="Google" id="ProtNLM"/>
    </source>
</evidence>
<reference evidence="1 2" key="1">
    <citation type="journal article" date="2018" name="Evol. Lett.">
        <title>Horizontal gene cluster transfer increased hallucinogenic mushroom diversity.</title>
        <authorList>
            <person name="Reynolds H.T."/>
            <person name="Vijayakumar V."/>
            <person name="Gluck-Thaler E."/>
            <person name="Korotkin H.B."/>
            <person name="Matheny P.B."/>
            <person name="Slot J.C."/>
        </authorList>
    </citation>
    <scope>NUCLEOTIDE SEQUENCE [LARGE SCALE GENOMIC DNA]</scope>
    <source>
        <strain evidence="1 2">2629</strain>
    </source>
</reference>
<protein>
    <recommendedName>
        <fullName evidence="3">F-box domain-containing protein</fullName>
    </recommendedName>
</protein>